<evidence type="ECO:0000313" key="3">
    <source>
        <dbReference type="EMBL" id="GBC07928.1"/>
    </source>
</evidence>
<organism evidence="3 5">
    <name type="scientific">Rhizophagus clarus</name>
    <dbReference type="NCBI Taxonomy" id="94130"/>
    <lineage>
        <taxon>Eukaryota</taxon>
        <taxon>Fungi</taxon>
        <taxon>Fungi incertae sedis</taxon>
        <taxon>Mucoromycota</taxon>
        <taxon>Glomeromycotina</taxon>
        <taxon>Glomeromycetes</taxon>
        <taxon>Glomerales</taxon>
        <taxon>Glomeraceae</taxon>
        <taxon>Rhizophagus</taxon>
    </lineage>
</organism>
<dbReference type="EMBL" id="BLAL01000165">
    <property type="protein sequence ID" value="GES87376.1"/>
    <property type="molecule type" value="Genomic_DNA"/>
</dbReference>
<dbReference type="InterPro" id="IPR029063">
    <property type="entry name" value="SAM-dependent_MTases_sf"/>
</dbReference>
<evidence type="ECO:0000313" key="4">
    <source>
        <dbReference type="EMBL" id="GES87376.1"/>
    </source>
</evidence>
<reference evidence="3 5" key="1">
    <citation type="submission" date="2017-11" db="EMBL/GenBank/DDBJ databases">
        <title>The genome of Rhizophagus clarus HR1 reveals common genetic basis of auxotrophy among arbuscular mycorrhizal fungi.</title>
        <authorList>
            <person name="Kobayashi Y."/>
        </authorList>
    </citation>
    <scope>NUCLEOTIDE SEQUENCE [LARGE SCALE GENOMIC DNA]</scope>
    <source>
        <strain evidence="3 5">HR1</strain>
    </source>
</reference>
<dbReference type="EMBL" id="BEXD01004181">
    <property type="protein sequence ID" value="GBC07928.1"/>
    <property type="molecule type" value="Genomic_DNA"/>
</dbReference>
<protein>
    <submittedName>
        <fullName evidence="4">S-adenosyl-L-methionine-dependent methyltransferase</fullName>
    </submittedName>
</protein>
<sequence length="283" mass="33004">MSQVQKSTSKKETNVNNHQIIKNEKELNESELLHEIMKRCWGVNFSSPIEQELTIKKDFKVLDVGCGSSGTWLLQLSEDYPLAKFVGVDKTSKFPKDFSQNNLQFIKGDILKGLPFEDDSFDFVHMRFVIMEFTDEQWEDIIIKELVRVCKPGGWIEFLELEESKYLSPSSKRLLALVAEYLEFKGISSDNIMAEGIFDFLDATDQIDTIYTDERLVPIGNWGGDIGKLTLEWNVKMFHTFKNLFVPLRISKDEYEKLLNQYVMEVDYRSYLIFLRICCRKNP</sequence>
<dbReference type="CDD" id="cd02440">
    <property type="entry name" value="AdoMet_MTases"/>
    <property type="match status" value="1"/>
</dbReference>
<dbReference type="Proteomes" id="UP000247702">
    <property type="component" value="Unassembled WGS sequence"/>
</dbReference>
<dbReference type="GO" id="GO:0032259">
    <property type="term" value="P:methylation"/>
    <property type="evidence" value="ECO:0007669"/>
    <property type="project" value="UniProtKB-KW"/>
</dbReference>
<dbReference type="GO" id="GO:0008168">
    <property type="term" value="F:methyltransferase activity"/>
    <property type="evidence" value="ECO:0007669"/>
    <property type="project" value="UniProtKB-KW"/>
</dbReference>
<dbReference type="Pfam" id="PF13649">
    <property type="entry name" value="Methyltransf_25"/>
    <property type="match status" value="1"/>
</dbReference>
<keyword evidence="5" id="KW-1185">Reference proteome</keyword>
<gene>
    <name evidence="4" type="ORF">RCL2_001437300</name>
    <name evidence="3" type="ORF">RclHR1_00780008</name>
</gene>
<dbReference type="Gene3D" id="3.40.50.150">
    <property type="entry name" value="Vaccinia Virus protein VP39"/>
    <property type="match status" value="1"/>
</dbReference>
<keyword evidence="4" id="KW-0808">Transferase</keyword>
<comment type="caution">
    <text evidence="3">The sequence shown here is derived from an EMBL/GenBank/DDBJ whole genome shotgun (WGS) entry which is preliminary data.</text>
</comment>
<feature type="region of interest" description="Disordered" evidence="1">
    <location>
        <begin position="1"/>
        <end position="21"/>
    </location>
</feature>
<dbReference type="AlphaFoldDB" id="A0A2Z6RXU5"/>
<feature type="domain" description="Methyltransferase" evidence="2">
    <location>
        <begin position="61"/>
        <end position="154"/>
    </location>
</feature>
<name>A0A2Z6RXU5_9GLOM</name>
<reference evidence="4" key="2">
    <citation type="submission" date="2019-10" db="EMBL/GenBank/DDBJ databases">
        <title>Conservation and host-specific expression of non-tandemly repeated heterogenous ribosome RNA gene in arbuscular mycorrhizal fungi.</title>
        <authorList>
            <person name="Maeda T."/>
            <person name="Kobayashi Y."/>
            <person name="Nakagawa T."/>
            <person name="Ezawa T."/>
            <person name="Yamaguchi K."/>
            <person name="Bino T."/>
            <person name="Nishimoto Y."/>
            <person name="Shigenobu S."/>
            <person name="Kawaguchi M."/>
        </authorList>
    </citation>
    <scope>NUCLEOTIDE SEQUENCE</scope>
    <source>
        <strain evidence="4">HR1</strain>
    </source>
</reference>
<dbReference type="Proteomes" id="UP000615446">
    <property type="component" value="Unassembled WGS sequence"/>
</dbReference>
<dbReference type="OrthoDB" id="2013972at2759"/>
<evidence type="ECO:0000259" key="2">
    <source>
        <dbReference type="Pfam" id="PF13649"/>
    </source>
</evidence>
<dbReference type="PANTHER" id="PTHR43591">
    <property type="entry name" value="METHYLTRANSFERASE"/>
    <property type="match status" value="1"/>
</dbReference>
<dbReference type="PANTHER" id="PTHR43591:SF24">
    <property type="entry name" value="2-METHOXY-6-POLYPRENYL-1,4-BENZOQUINOL METHYLASE, MITOCHONDRIAL"/>
    <property type="match status" value="1"/>
</dbReference>
<dbReference type="SUPFAM" id="SSF53335">
    <property type="entry name" value="S-adenosyl-L-methionine-dependent methyltransferases"/>
    <property type="match status" value="1"/>
</dbReference>
<dbReference type="InterPro" id="IPR041698">
    <property type="entry name" value="Methyltransf_25"/>
</dbReference>
<proteinExistence type="predicted"/>
<evidence type="ECO:0000313" key="5">
    <source>
        <dbReference type="Proteomes" id="UP000247702"/>
    </source>
</evidence>
<evidence type="ECO:0000256" key="1">
    <source>
        <dbReference type="SAM" id="MobiDB-lite"/>
    </source>
</evidence>
<accession>A0A2Z6RXU5</accession>
<keyword evidence="4" id="KW-0489">Methyltransferase</keyword>
<dbReference type="STRING" id="94130.A0A2Z6RXU5"/>